<dbReference type="SUPFAM" id="SSF53474">
    <property type="entry name" value="alpha/beta-Hydrolases"/>
    <property type="match status" value="1"/>
</dbReference>
<dbReference type="Gene3D" id="3.40.50.1820">
    <property type="entry name" value="alpha/beta hydrolase"/>
    <property type="match status" value="1"/>
</dbReference>
<keyword evidence="1 3" id="KW-0378">Hydrolase</keyword>
<dbReference type="PANTHER" id="PTHR43798:SF31">
    <property type="entry name" value="AB HYDROLASE SUPERFAMILY PROTEIN YCLE"/>
    <property type="match status" value="1"/>
</dbReference>
<organism evidence="3 4">
    <name type="scientific">Pedobacter flavus</name>
    <dbReference type="NCBI Taxonomy" id="3113906"/>
    <lineage>
        <taxon>Bacteria</taxon>
        <taxon>Pseudomonadati</taxon>
        <taxon>Bacteroidota</taxon>
        <taxon>Sphingobacteriia</taxon>
        <taxon>Sphingobacteriales</taxon>
        <taxon>Sphingobacteriaceae</taxon>
        <taxon>Pedobacter</taxon>
    </lineage>
</organism>
<proteinExistence type="predicted"/>
<sequence length="327" mass="37016">MKKTVIILLIIFPIFGILYFSGPRINRPIYNVDLPQVPPTSELDDFVSINEANHKIKPGNEAKIIWNNEVGKISDFAIVYLHGFSASHEEGNPLHLQTAKQLNANLFLPRLADHGLDTVETMLNFTPERLWESAKLALAVGKNLGKKVILMGTSTGGSLALQLAAKFPNDVHSIILISPNIEINDKFAFLLNDPWGLEMARWVIGGKERKIADKSDEYKKYWYTNYRLESVVALEEYVETTMHSKTFNSVKQPVLLLYYYKNEQEQDPVVRVKPMLDMFNSLGTPANFKFKFAIPNSGNHVIGSKITSGDINTPQVYINKFVEFIKK</sequence>
<dbReference type="Pfam" id="PF12697">
    <property type="entry name" value="Abhydrolase_6"/>
    <property type="match status" value="1"/>
</dbReference>
<evidence type="ECO:0000259" key="2">
    <source>
        <dbReference type="Pfam" id="PF12697"/>
    </source>
</evidence>
<name>A0ABU7GYD7_9SPHI</name>
<dbReference type="Proteomes" id="UP001337681">
    <property type="component" value="Unassembled WGS sequence"/>
</dbReference>
<keyword evidence="4" id="KW-1185">Reference proteome</keyword>
<accession>A0ABU7GYD7</accession>
<gene>
    <name evidence="3" type="ORF">VRU49_01285</name>
</gene>
<protein>
    <submittedName>
        <fullName evidence="3">Alpha/beta hydrolase</fullName>
    </submittedName>
</protein>
<dbReference type="InterPro" id="IPR000073">
    <property type="entry name" value="AB_hydrolase_1"/>
</dbReference>
<dbReference type="GO" id="GO:0016787">
    <property type="term" value="F:hydrolase activity"/>
    <property type="evidence" value="ECO:0007669"/>
    <property type="project" value="UniProtKB-KW"/>
</dbReference>
<dbReference type="InterPro" id="IPR029058">
    <property type="entry name" value="AB_hydrolase_fold"/>
</dbReference>
<evidence type="ECO:0000313" key="3">
    <source>
        <dbReference type="EMBL" id="MEE1884039.1"/>
    </source>
</evidence>
<reference evidence="3 4" key="1">
    <citation type="submission" date="2024-01" db="EMBL/GenBank/DDBJ databases">
        <title>Pedobacter sp. nov., isolated from oil-contaminated soil.</title>
        <authorList>
            <person name="Le N.T.T."/>
        </authorList>
    </citation>
    <scope>NUCLEOTIDE SEQUENCE [LARGE SCALE GENOMIC DNA]</scope>
    <source>
        <strain evidence="3 4">VNH31</strain>
    </source>
</reference>
<dbReference type="InterPro" id="IPR050266">
    <property type="entry name" value="AB_hydrolase_sf"/>
</dbReference>
<evidence type="ECO:0000313" key="4">
    <source>
        <dbReference type="Proteomes" id="UP001337681"/>
    </source>
</evidence>
<dbReference type="EMBL" id="JAZDQU010000001">
    <property type="protein sequence ID" value="MEE1884039.1"/>
    <property type="molecule type" value="Genomic_DNA"/>
</dbReference>
<dbReference type="PANTHER" id="PTHR43798">
    <property type="entry name" value="MONOACYLGLYCEROL LIPASE"/>
    <property type="match status" value="1"/>
</dbReference>
<dbReference type="RefSeq" id="WP_330144958.1">
    <property type="nucleotide sequence ID" value="NZ_JAZDQU010000001.1"/>
</dbReference>
<comment type="caution">
    <text evidence="3">The sequence shown here is derived from an EMBL/GenBank/DDBJ whole genome shotgun (WGS) entry which is preliminary data.</text>
</comment>
<feature type="domain" description="AB hydrolase-1" evidence="2">
    <location>
        <begin position="78"/>
        <end position="298"/>
    </location>
</feature>
<evidence type="ECO:0000256" key="1">
    <source>
        <dbReference type="ARBA" id="ARBA00022801"/>
    </source>
</evidence>